<protein>
    <submittedName>
        <fullName evidence="1">Uncharacterized protein</fullName>
    </submittedName>
</protein>
<organism evidence="1 2">
    <name type="scientific">Sphaerodactylus townsendi</name>
    <dbReference type="NCBI Taxonomy" id="933632"/>
    <lineage>
        <taxon>Eukaryota</taxon>
        <taxon>Metazoa</taxon>
        <taxon>Chordata</taxon>
        <taxon>Craniata</taxon>
        <taxon>Vertebrata</taxon>
        <taxon>Euteleostomi</taxon>
        <taxon>Lepidosauria</taxon>
        <taxon>Squamata</taxon>
        <taxon>Bifurcata</taxon>
        <taxon>Gekkota</taxon>
        <taxon>Sphaerodactylidae</taxon>
        <taxon>Sphaerodactylus</taxon>
    </lineage>
</organism>
<evidence type="ECO:0000313" key="1">
    <source>
        <dbReference type="EMBL" id="KAH7989949.1"/>
    </source>
</evidence>
<gene>
    <name evidence="1" type="ORF">K3G42_016484</name>
</gene>
<keyword evidence="2" id="KW-1185">Reference proteome</keyword>
<name>A0ACB8EC80_9SAUR</name>
<dbReference type="EMBL" id="CM037627">
    <property type="protein sequence ID" value="KAH7989949.1"/>
    <property type="molecule type" value="Genomic_DNA"/>
</dbReference>
<evidence type="ECO:0000313" key="2">
    <source>
        <dbReference type="Proteomes" id="UP000827872"/>
    </source>
</evidence>
<reference evidence="1" key="1">
    <citation type="submission" date="2021-08" db="EMBL/GenBank/DDBJ databases">
        <title>The first chromosome-level gecko genome reveals the dynamic sex chromosomes of Neotropical dwarf geckos (Sphaerodactylidae: Sphaerodactylus).</title>
        <authorList>
            <person name="Pinto B.J."/>
            <person name="Keating S.E."/>
            <person name="Gamble T."/>
        </authorList>
    </citation>
    <scope>NUCLEOTIDE SEQUENCE</scope>
    <source>
        <strain evidence="1">TG3544</strain>
    </source>
</reference>
<sequence>MRHSGCLVAPAHTCREKAHWHSGRSHTIPFLVLWRHRGGSLSIEDEGHPSPSSPPESGVQGSRRPCRDQSFPSSVLMRHLYMSVKRQLDKTVDVRKPLRPLKSGRWLLNF</sequence>
<accession>A0ACB8EC80</accession>
<proteinExistence type="predicted"/>
<comment type="caution">
    <text evidence="1">The sequence shown here is derived from an EMBL/GenBank/DDBJ whole genome shotgun (WGS) entry which is preliminary data.</text>
</comment>
<dbReference type="Proteomes" id="UP000827872">
    <property type="component" value="Linkage Group LG14"/>
</dbReference>